<dbReference type="PROSITE" id="PS51208">
    <property type="entry name" value="AUTOTRANSPORTER"/>
    <property type="match status" value="1"/>
</dbReference>
<dbReference type="Gene3D" id="3.40.50.200">
    <property type="entry name" value="Peptidase S8/S53 domain"/>
    <property type="match status" value="1"/>
</dbReference>
<dbReference type="InterPro" id="IPR015500">
    <property type="entry name" value="Peptidase_S8_subtilisin-rel"/>
</dbReference>
<protein>
    <submittedName>
        <fullName evidence="8">Autotransporter domain-containing protein</fullName>
    </submittedName>
</protein>
<evidence type="ECO:0000256" key="5">
    <source>
        <dbReference type="PROSITE-ProRule" id="PRU01240"/>
    </source>
</evidence>
<evidence type="ECO:0000256" key="4">
    <source>
        <dbReference type="ARBA" id="ARBA00022825"/>
    </source>
</evidence>
<dbReference type="PRINTS" id="PR00723">
    <property type="entry name" value="SUBTILISIN"/>
</dbReference>
<keyword evidence="9" id="KW-1185">Reference proteome</keyword>
<evidence type="ECO:0000256" key="3">
    <source>
        <dbReference type="ARBA" id="ARBA00022801"/>
    </source>
</evidence>
<name>A0ABS7T778_9GAMM</name>
<dbReference type="SUPFAM" id="SSF52743">
    <property type="entry name" value="Subtilisin-like"/>
    <property type="match status" value="1"/>
</dbReference>
<dbReference type="SUPFAM" id="SSF103515">
    <property type="entry name" value="Autotransporter"/>
    <property type="match status" value="1"/>
</dbReference>
<keyword evidence="2 6" id="KW-0732">Signal</keyword>
<feature type="active site" description="Charge relay system" evidence="5">
    <location>
        <position position="94"/>
    </location>
</feature>
<comment type="similarity">
    <text evidence="5">Belongs to the peptidase S8 family.</text>
</comment>
<dbReference type="Proteomes" id="UP001430954">
    <property type="component" value="Unassembled WGS sequence"/>
</dbReference>
<keyword evidence="4 5" id="KW-0720">Serine protease</keyword>
<comment type="caution">
    <text evidence="8">The sequence shown here is derived from an EMBL/GenBank/DDBJ whole genome shotgun (WGS) entry which is preliminary data.</text>
</comment>
<dbReference type="Gene3D" id="2.40.128.130">
    <property type="entry name" value="Autotransporter beta-domain"/>
    <property type="match status" value="1"/>
</dbReference>
<accession>A0ABS7T778</accession>
<evidence type="ECO:0000256" key="1">
    <source>
        <dbReference type="ARBA" id="ARBA00022670"/>
    </source>
</evidence>
<evidence type="ECO:0000313" key="8">
    <source>
        <dbReference type="EMBL" id="MBZ4039719.1"/>
    </source>
</evidence>
<dbReference type="NCBIfam" id="TIGR01414">
    <property type="entry name" value="autotrans_barl"/>
    <property type="match status" value="1"/>
</dbReference>
<dbReference type="PANTHER" id="PTHR42884">
    <property type="entry name" value="PROPROTEIN CONVERTASE SUBTILISIN/KEXIN-RELATED"/>
    <property type="match status" value="1"/>
</dbReference>
<dbReference type="InterPro" id="IPR036709">
    <property type="entry name" value="Autotransporte_beta_dom_sf"/>
</dbReference>
<feature type="active site" description="Charge relay system" evidence="5">
    <location>
        <position position="403"/>
    </location>
</feature>
<feature type="domain" description="Autotransporter" evidence="7">
    <location>
        <begin position="791"/>
        <end position="1070"/>
    </location>
</feature>
<dbReference type="InterPro" id="IPR000209">
    <property type="entry name" value="Peptidase_S8/S53_dom"/>
</dbReference>
<dbReference type="Pfam" id="PF00082">
    <property type="entry name" value="Peptidase_S8"/>
    <property type="match status" value="1"/>
</dbReference>
<dbReference type="PROSITE" id="PS00137">
    <property type="entry name" value="SUBTILASE_HIS"/>
    <property type="match status" value="1"/>
</dbReference>
<dbReference type="PROSITE" id="PS51892">
    <property type="entry name" value="SUBTILASE"/>
    <property type="match status" value="1"/>
</dbReference>
<keyword evidence="3 5" id="KW-0378">Hydrolase</keyword>
<dbReference type="InterPro" id="IPR034061">
    <property type="entry name" value="Peptidases_S8_Autotransporter"/>
</dbReference>
<organism evidence="8 9">
    <name type="scientific">Novilysobacter selenitireducens</name>
    <dbReference type="NCBI Taxonomy" id="2872639"/>
    <lineage>
        <taxon>Bacteria</taxon>
        <taxon>Pseudomonadati</taxon>
        <taxon>Pseudomonadota</taxon>
        <taxon>Gammaproteobacteria</taxon>
        <taxon>Lysobacterales</taxon>
        <taxon>Lysobacteraceae</taxon>
        <taxon>Novilysobacter</taxon>
    </lineage>
</organism>
<feature type="chain" id="PRO_5047054723" evidence="6">
    <location>
        <begin position="42"/>
        <end position="1070"/>
    </location>
</feature>
<dbReference type="InterPro" id="IPR036852">
    <property type="entry name" value="Peptidase_S8/S53_dom_sf"/>
</dbReference>
<proteinExistence type="inferred from homology"/>
<feature type="active site" description="Charge relay system" evidence="5">
    <location>
        <position position="181"/>
    </location>
</feature>
<dbReference type="InterPro" id="IPR023828">
    <property type="entry name" value="Peptidase_S8_Ser-AS"/>
</dbReference>
<evidence type="ECO:0000313" key="9">
    <source>
        <dbReference type="Proteomes" id="UP001430954"/>
    </source>
</evidence>
<evidence type="ECO:0000256" key="2">
    <source>
        <dbReference type="ARBA" id="ARBA00022729"/>
    </source>
</evidence>
<dbReference type="PROSITE" id="PS00138">
    <property type="entry name" value="SUBTILASE_SER"/>
    <property type="match status" value="1"/>
</dbReference>
<evidence type="ECO:0000259" key="7">
    <source>
        <dbReference type="PROSITE" id="PS51208"/>
    </source>
</evidence>
<evidence type="ECO:0000256" key="6">
    <source>
        <dbReference type="SAM" id="SignalP"/>
    </source>
</evidence>
<sequence length="1070" mass="111670">MQRKQKGSAVRRGGSRGQVRSVLSKAIVGALLLGSMGVAVAQQAPQYDEQGQVGDADSWKTDEFKADWGLEAIGAHHAYARGLTGRGVRVGVLDGGSALAHGDFADGDHRAIRMADPGCETEVFNGPGACYAADGDQAGVDYFHYTDDDRAFVQFLIDIGYLIPEAGEILESWAGFAYNTHGTHVAGSIAANRNGSGTHGVAFGADITSARMFSNSYMDLDALLGFGGESYSIGPGDAAFADVFSQMAAQGVRAINHSWGLSQEPTTAEDMDWLYNAPGVAEYLSIFTDAGTRDGMIQVWAAGNASGNIAGLYATLPRWVPEAEKYWLSVVNINQTGEIDGSSSTCGLSMDWCLAAPGTDITSTVIGGEIDGEVVYDENGNVVGLDITSQDPEYGHGDLTGTSMAAPHVTGALALLMERYPYLDNPQIRDVLLTTARDLGAEGVDAIYGWGLMDLEKAIEGYGQFRVDTDVVMNQRAGGTKVWEGLAWDDWTNDIGGPGRLTKSGIGWLRLSGDNTFNGATVAEGILELDGENALAGNVDVDGGVLILNGSLVDTDLAVSDGSALIEGQQVGGSTYVGVDGRLLGNGTLGDTTVDGVIAPGTSLGTLTIDGDLVLSSTSTYELEIAPPDASDSIHATGTATLEGGTLQIEQAPGEYLLGQYYEFLSADGGVSGQFGTIDASSITPFLDFNLSYGSNSVALDVVRGMALAEAAVTANQRAVGASADALAMDHVLAQRLTQLFPEQALPALDSLSGELHASARSVLVDTQRHVREAALARAQAGTGAFAPMAAGEAGSAAWIEVLRSGGALQSDGNAGRVDYSGSATLLGVDHRFANGWRLGVMGGMDRNDMAVDGRGSEGDITGRHVGLYAGQAWGGLGLRLGVTHAQSEVDVQRTVAFPGVQDQTHVEYDAQSNQAFVEAGYRFAASAWEIEPYLQYAHVSYDTDGFQEEGGVTALSGESADGDVGLATAGVRFNVNLKGARQDESWLSLRGGLGYRDASGDLSPAATVAWSGGDAFVVRGAPLADSATVAELGFGARTSEASLFELTYSGQYADEARDHGLNARFSVQF</sequence>
<dbReference type="InterPro" id="IPR005546">
    <property type="entry name" value="Autotransporte_beta"/>
</dbReference>
<dbReference type="InterPro" id="IPR022398">
    <property type="entry name" value="Peptidase_S8_His-AS"/>
</dbReference>
<dbReference type="CDD" id="cd04848">
    <property type="entry name" value="Peptidases_S8_Autotransporter_serine_protease_like"/>
    <property type="match status" value="1"/>
</dbReference>
<dbReference type="EMBL" id="JAINZW010000004">
    <property type="protein sequence ID" value="MBZ4039719.1"/>
    <property type="molecule type" value="Genomic_DNA"/>
</dbReference>
<reference evidence="8 9" key="1">
    <citation type="submission" date="2021-09" db="EMBL/GenBank/DDBJ databases">
        <title>Lysobacter sp. 13A isolated from the river sediment.</title>
        <authorList>
            <person name="Liu H."/>
            <person name="Li S."/>
            <person name="Mao S."/>
        </authorList>
    </citation>
    <scope>NUCLEOTIDE SEQUENCE [LARGE SCALE GENOMIC DNA]</scope>
    <source>
        <strain evidence="8 9">13A</strain>
    </source>
</reference>
<dbReference type="RefSeq" id="WP_223676178.1">
    <property type="nucleotide sequence ID" value="NZ_JAINZW010000004.1"/>
</dbReference>
<dbReference type="SMART" id="SM00869">
    <property type="entry name" value="Autotransporter"/>
    <property type="match status" value="1"/>
</dbReference>
<dbReference type="InterPro" id="IPR006315">
    <property type="entry name" value="OM_autotransptr_brl_dom"/>
</dbReference>
<feature type="signal peptide" evidence="6">
    <location>
        <begin position="1"/>
        <end position="41"/>
    </location>
</feature>
<keyword evidence="1 5" id="KW-0645">Protease</keyword>
<dbReference type="PANTHER" id="PTHR42884:SF14">
    <property type="entry name" value="NEUROENDOCRINE CONVERTASE 1"/>
    <property type="match status" value="1"/>
</dbReference>
<dbReference type="Pfam" id="PF03797">
    <property type="entry name" value="Autotransporter"/>
    <property type="match status" value="1"/>
</dbReference>
<gene>
    <name evidence="8" type="ORF">K6753_09240</name>
</gene>